<dbReference type="Gene3D" id="1.20.1280.50">
    <property type="match status" value="1"/>
</dbReference>
<dbReference type="CDD" id="cd22157">
    <property type="entry name" value="F-box_AtFBW1-like"/>
    <property type="match status" value="1"/>
</dbReference>
<organism evidence="2 3">
    <name type="scientific">Eleusine coracana subsp. coracana</name>
    <dbReference type="NCBI Taxonomy" id="191504"/>
    <lineage>
        <taxon>Eukaryota</taxon>
        <taxon>Viridiplantae</taxon>
        <taxon>Streptophyta</taxon>
        <taxon>Embryophyta</taxon>
        <taxon>Tracheophyta</taxon>
        <taxon>Spermatophyta</taxon>
        <taxon>Magnoliopsida</taxon>
        <taxon>Liliopsida</taxon>
        <taxon>Poales</taxon>
        <taxon>Poaceae</taxon>
        <taxon>PACMAD clade</taxon>
        <taxon>Chloridoideae</taxon>
        <taxon>Cynodonteae</taxon>
        <taxon>Eleusininae</taxon>
        <taxon>Eleusine</taxon>
    </lineage>
</organism>
<dbReference type="PANTHER" id="PTHR31111:SF133">
    <property type="entry name" value="OS07G0196600 PROTEIN"/>
    <property type="match status" value="1"/>
</dbReference>
<protein>
    <recommendedName>
        <fullName evidence="1">F-box domain-containing protein</fullName>
    </recommendedName>
</protein>
<comment type="caution">
    <text evidence="2">The sequence shown here is derived from an EMBL/GenBank/DDBJ whole genome shotgun (WGS) entry which is preliminary data.</text>
</comment>
<dbReference type="SMART" id="SM00256">
    <property type="entry name" value="FBOX"/>
    <property type="match status" value="1"/>
</dbReference>
<evidence type="ECO:0000313" key="2">
    <source>
        <dbReference type="EMBL" id="GJN12201.1"/>
    </source>
</evidence>
<dbReference type="AlphaFoldDB" id="A0AAV5DPU7"/>
<evidence type="ECO:0000259" key="1">
    <source>
        <dbReference type="PROSITE" id="PS50181"/>
    </source>
</evidence>
<name>A0AAV5DPU7_ELECO</name>
<dbReference type="Pfam" id="PF12937">
    <property type="entry name" value="F-box-like"/>
    <property type="match status" value="1"/>
</dbReference>
<dbReference type="Proteomes" id="UP001054889">
    <property type="component" value="Unassembled WGS sequence"/>
</dbReference>
<dbReference type="PROSITE" id="PS50181">
    <property type="entry name" value="FBOX"/>
    <property type="match status" value="1"/>
</dbReference>
<dbReference type="Pfam" id="PF08268">
    <property type="entry name" value="FBA_3"/>
    <property type="match status" value="1"/>
</dbReference>
<reference evidence="2" key="1">
    <citation type="journal article" date="2018" name="DNA Res.">
        <title>Multiple hybrid de novo genome assembly of finger millet, an orphan allotetraploid crop.</title>
        <authorList>
            <person name="Hatakeyama M."/>
            <person name="Aluri S."/>
            <person name="Balachadran M.T."/>
            <person name="Sivarajan S.R."/>
            <person name="Patrignani A."/>
            <person name="Gruter S."/>
            <person name="Poveda L."/>
            <person name="Shimizu-Inatsugi R."/>
            <person name="Baeten J."/>
            <person name="Francoijs K.J."/>
            <person name="Nataraja K.N."/>
            <person name="Reddy Y.A.N."/>
            <person name="Phadnis S."/>
            <person name="Ravikumar R.L."/>
            <person name="Schlapbach R."/>
            <person name="Sreeman S.M."/>
            <person name="Shimizu K.K."/>
        </authorList>
    </citation>
    <scope>NUCLEOTIDE SEQUENCE</scope>
</reference>
<dbReference type="InterPro" id="IPR013187">
    <property type="entry name" value="F-box-assoc_dom_typ3"/>
</dbReference>
<dbReference type="InterPro" id="IPR036047">
    <property type="entry name" value="F-box-like_dom_sf"/>
</dbReference>
<accession>A0AAV5DPU7</accession>
<dbReference type="InterPro" id="IPR001810">
    <property type="entry name" value="F-box_dom"/>
</dbReference>
<proteinExistence type="predicted"/>
<gene>
    <name evidence="2" type="primary">ga30458</name>
    <name evidence="2" type="ORF">PR202_ga30458</name>
</gene>
<keyword evidence="3" id="KW-1185">Reference proteome</keyword>
<dbReference type="SUPFAM" id="SSF81383">
    <property type="entry name" value="F-box domain"/>
    <property type="match status" value="1"/>
</dbReference>
<dbReference type="PANTHER" id="PTHR31111">
    <property type="entry name" value="BNAA05G37150D PROTEIN-RELATED"/>
    <property type="match status" value="1"/>
</dbReference>
<sequence length="325" mass="36756">MASLAPRSPPTSRTRRGSDPALPVDLLFDVLVRLPARELCRLRVVCRWWRSLTCDPLFIRAHMARHPDPLLLANFRDDQTHIDVVDLSSNVVKRIAADGHKLLRTRFDLACAATEMNSCRVLNPATAAAFALPGIPIVHRQGAENYSRAYSSFACGYISATGQYKVLRVLSWSRPGGFTERQLFHVLDIDGPADNAEWSEVESRDVFVEITSAVVVDGVVYFLMDILYDFVITAWIDPGIRPDCIFSLDLRTEEWRGDLQGPVSFDHAFDNLDDLAEYSCIWSQLTLADLKGSLALVNYCRKRSTMDLWLLADFENVLWVKQYTI</sequence>
<feature type="domain" description="F-box" evidence="1">
    <location>
        <begin position="22"/>
        <end position="61"/>
    </location>
</feature>
<reference evidence="2" key="2">
    <citation type="submission" date="2021-12" db="EMBL/GenBank/DDBJ databases">
        <title>Resequencing data analysis of finger millet.</title>
        <authorList>
            <person name="Hatakeyama M."/>
            <person name="Aluri S."/>
            <person name="Balachadran M.T."/>
            <person name="Sivarajan S.R."/>
            <person name="Poveda L."/>
            <person name="Shimizu-Inatsugi R."/>
            <person name="Schlapbach R."/>
            <person name="Sreeman S.M."/>
            <person name="Shimizu K.K."/>
        </authorList>
    </citation>
    <scope>NUCLEOTIDE SEQUENCE</scope>
</reference>
<evidence type="ECO:0000313" key="3">
    <source>
        <dbReference type="Proteomes" id="UP001054889"/>
    </source>
</evidence>
<dbReference type="EMBL" id="BQKI01000022">
    <property type="protein sequence ID" value="GJN12201.1"/>
    <property type="molecule type" value="Genomic_DNA"/>
</dbReference>